<keyword evidence="3" id="KW-1185">Reference proteome</keyword>
<dbReference type="InterPro" id="IPR005122">
    <property type="entry name" value="Uracil-DNA_glycosylase-like"/>
</dbReference>
<dbReference type="eggNOG" id="COG3663">
    <property type="taxonomic scope" value="Bacteria"/>
</dbReference>
<dbReference type="AlphaFoldDB" id="F0RYL5"/>
<dbReference type="HOGENOM" id="CLU_094865_1_0_12"/>
<dbReference type="RefSeq" id="WP_013606709.1">
    <property type="nucleotide sequence ID" value="NC_015152.1"/>
</dbReference>
<name>F0RYL5_SPHGB</name>
<organism evidence="2 3">
    <name type="scientific">Sphaerochaeta globosa (strain ATCC BAA-1886 / DSM 22777 / Buddy)</name>
    <name type="common">Spirochaeta sp. (strain Buddy)</name>
    <dbReference type="NCBI Taxonomy" id="158189"/>
    <lineage>
        <taxon>Bacteria</taxon>
        <taxon>Pseudomonadati</taxon>
        <taxon>Spirochaetota</taxon>
        <taxon>Spirochaetia</taxon>
        <taxon>Spirochaetales</taxon>
        <taxon>Sphaerochaetaceae</taxon>
        <taxon>Sphaerochaeta</taxon>
    </lineage>
</organism>
<protein>
    <recommendedName>
        <fullName evidence="1">Uracil-DNA glycosylase-like domain-containing protein</fullName>
    </recommendedName>
</protein>
<accession>F0RYL5</accession>
<dbReference type="InterPro" id="IPR026353">
    <property type="entry name" value="Hypoxan-DNA_Glyclase"/>
</dbReference>
<dbReference type="NCBIfam" id="TIGR04274">
    <property type="entry name" value="hypoxanDNAglyco"/>
    <property type="match status" value="1"/>
</dbReference>
<dbReference type="EMBL" id="CP002541">
    <property type="protein sequence ID" value="ADY12858.1"/>
    <property type="molecule type" value="Genomic_DNA"/>
</dbReference>
<dbReference type="KEGG" id="sbu:SpiBuddy_1033"/>
<dbReference type="OrthoDB" id="9799921at2"/>
<proteinExistence type="predicted"/>
<dbReference type="SUPFAM" id="SSF52141">
    <property type="entry name" value="Uracil-DNA glycosylase-like"/>
    <property type="match status" value="1"/>
</dbReference>
<dbReference type="CDD" id="cd10032">
    <property type="entry name" value="UDG-F6_HDG"/>
    <property type="match status" value="1"/>
</dbReference>
<dbReference type="STRING" id="158189.SpiBuddy_1033"/>
<evidence type="ECO:0000313" key="2">
    <source>
        <dbReference type="EMBL" id="ADY12858.1"/>
    </source>
</evidence>
<dbReference type="InterPro" id="IPR036895">
    <property type="entry name" value="Uracil-DNA_glycosylase-like_sf"/>
</dbReference>
<dbReference type="Gene3D" id="3.40.470.10">
    <property type="entry name" value="Uracil-DNA glycosylase-like domain"/>
    <property type="match status" value="1"/>
</dbReference>
<reference evidence="3" key="1">
    <citation type="submission" date="2011-02" db="EMBL/GenBank/DDBJ databases">
        <title>Complete sequence of Spirochaeta sp. Buddy.</title>
        <authorList>
            <person name="Lucas S."/>
            <person name="Copeland A."/>
            <person name="Lapidus A."/>
            <person name="Cheng J.-F."/>
            <person name="Goodwin L."/>
            <person name="Pitluck S."/>
            <person name="Zeytun A."/>
            <person name="Detter J.C."/>
            <person name="Han C."/>
            <person name="Tapia R."/>
            <person name="Land M."/>
            <person name="Hauser L."/>
            <person name="Kyrpides N."/>
            <person name="Ivanova N."/>
            <person name="Mikhailova N."/>
            <person name="Pagani I."/>
            <person name="Ritalahti K.M."/>
            <person name="Loeffler F.E."/>
            <person name="Woyke T."/>
        </authorList>
    </citation>
    <scope>NUCLEOTIDE SEQUENCE [LARGE SCALE GENOMIC DNA]</scope>
    <source>
        <strain evidence="3">ATCC BAA-1886 / DSM 22777 / Buddy</strain>
    </source>
</reference>
<gene>
    <name evidence="2" type="ordered locus">SpiBuddy_1033</name>
</gene>
<dbReference type="Proteomes" id="UP000008466">
    <property type="component" value="Chromosome"/>
</dbReference>
<feature type="domain" description="Uracil-DNA glycosylase-like" evidence="1">
    <location>
        <begin position="11"/>
        <end position="146"/>
    </location>
</feature>
<evidence type="ECO:0000313" key="3">
    <source>
        <dbReference type="Proteomes" id="UP000008466"/>
    </source>
</evidence>
<dbReference type="Pfam" id="PF03167">
    <property type="entry name" value="UDG"/>
    <property type="match status" value="1"/>
</dbReference>
<sequence length="167" mass="18923">MLKGFAPIHTANSSVLILGTGPSVVSSLKQQYYGHERNAFWPIMASILAGPIENYEQKWDLLLANDIALWDVLAQFERKGSADSAYTEVIANDLRQFIDEHTQLRIILFNGKKAADLYRRLIGYYPVTVQFETLPSTSPAYTLDIGQKLKLWREAIIHPIQSLQKES</sequence>
<evidence type="ECO:0000259" key="1">
    <source>
        <dbReference type="Pfam" id="PF03167"/>
    </source>
</evidence>